<keyword evidence="3 6" id="KW-1133">Transmembrane helix</keyword>
<reference evidence="7 8" key="1">
    <citation type="submission" date="2024-09" db="EMBL/GenBank/DDBJ databases">
        <authorList>
            <person name="Sun Q."/>
            <person name="Mori K."/>
        </authorList>
    </citation>
    <scope>NUCLEOTIDE SEQUENCE [LARGE SCALE GENOMIC DNA]</scope>
    <source>
        <strain evidence="7 8">CCM 7228</strain>
    </source>
</reference>
<evidence type="ECO:0000256" key="1">
    <source>
        <dbReference type="ARBA" id="ARBA00004141"/>
    </source>
</evidence>
<dbReference type="RefSeq" id="WP_378934895.1">
    <property type="nucleotide sequence ID" value="NZ_JBHLVO010000011.1"/>
</dbReference>
<dbReference type="InterPro" id="IPR006480">
    <property type="entry name" value="Phage_holin_4_1"/>
</dbReference>
<evidence type="ECO:0000256" key="6">
    <source>
        <dbReference type="SAM" id="Phobius"/>
    </source>
</evidence>
<dbReference type="Pfam" id="PF05105">
    <property type="entry name" value="Phage_holin_4_1"/>
    <property type="match status" value="1"/>
</dbReference>
<gene>
    <name evidence="7" type="ORF">ACFFIX_13770</name>
</gene>
<sequence length="61" mass="6814">MEHIALLYKFGTAFLGGYISYLFGSMTLLLDALVLFVIVDYISGMLASAYDQEFKKLLGKL</sequence>
<evidence type="ECO:0000313" key="7">
    <source>
        <dbReference type="EMBL" id="MFC0272504.1"/>
    </source>
</evidence>
<comment type="similarity">
    <text evidence="5">Belongs to the bacteriophage holin family. Cp-1 holin subfamily.</text>
</comment>
<protein>
    <submittedName>
        <fullName evidence="7">Phage holin family protein</fullName>
    </submittedName>
</protein>
<accession>A0ABV6GG02</accession>
<evidence type="ECO:0000256" key="3">
    <source>
        <dbReference type="ARBA" id="ARBA00022989"/>
    </source>
</evidence>
<evidence type="ECO:0000256" key="4">
    <source>
        <dbReference type="ARBA" id="ARBA00023136"/>
    </source>
</evidence>
<organism evidence="7 8">
    <name type="scientific">Metabacillus herbersteinensis</name>
    <dbReference type="NCBI Taxonomy" id="283816"/>
    <lineage>
        <taxon>Bacteria</taxon>
        <taxon>Bacillati</taxon>
        <taxon>Bacillota</taxon>
        <taxon>Bacilli</taxon>
        <taxon>Bacillales</taxon>
        <taxon>Bacillaceae</taxon>
        <taxon>Metabacillus</taxon>
    </lineage>
</organism>
<name>A0ABV6GG02_9BACI</name>
<comment type="caution">
    <text evidence="7">The sequence shown here is derived from an EMBL/GenBank/DDBJ whole genome shotgun (WGS) entry which is preliminary data.</text>
</comment>
<proteinExistence type="inferred from homology"/>
<keyword evidence="8" id="KW-1185">Reference proteome</keyword>
<comment type="subcellular location">
    <subcellularLocation>
        <location evidence="1">Membrane</location>
        <topology evidence="1">Multi-pass membrane protein</topology>
    </subcellularLocation>
</comment>
<keyword evidence="4 6" id="KW-0472">Membrane</keyword>
<evidence type="ECO:0000313" key="8">
    <source>
        <dbReference type="Proteomes" id="UP001589854"/>
    </source>
</evidence>
<dbReference type="Proteomes" id="UP001589854">
    <property type="component" value="Unassembled WGS sequence"/>
</dbReference>
<evidence type="ECO:0000256" key="5">
    <source>
        <dbReference type="ARBA" id="ARBA00023600"/>
    </source>
</evidence>
<feature type="transmembrane region" description="Helical" evidence="6">
    <location>
        <begin position="7"/>
        <end position="26"/>
    </location>
</feature>
<keyword evidence="2 6" id="KW-0812">Transmembrane</keyword>
<evidence type="ECO:0000256" key="2">
    <source>
        <dbReference type="ARBA" id="ARBA00022692"/>
    </source>
</evidence>
<dbReference type="EMBL" id="JBHLVO010000011">
    <property type="protein sequence ID" value="MFC0272504.1"/>
    <property type="molecule type" value="Genomic_DNA"/>
</dbReference>